<dbReference type="OMA" id="RSSHNGC"/>
<organism evidence="6 7">
    <name type="scientific">Acanthaster planci</name>
    <name type="common">Crown-of-thorns starfish</name>
    <dbReference type="NCBI Taxonomy" id="133434"/>
    <lineage>
        <taxon>Eukaryota</taxon>
        <taxon>Metazoa</taxon>
        <taxon>Echinodermata</taxon>
        <taxon>Eleutherozoa</taxon>
        <taxon>Asterozoa</taxon>
        <taxon>Asteroidea</taxon>
        <taxon>Valvatacea</taxon>
        <taxon>Valvatida</taxon>
        <taxon>Acanthasteridae</taxon>
        <taxon>Acanthaster</taxon>
    </lineage>
</organism>
<accession>A0A8B7YMM6</accession>
<gene>
    <name evidence="7 8 9 10" type="primary">LOC110981327</name>
</gene>
<keyword evidence="6" id="KW-1185">Reference proteome</keyword>
<sequence length="583" mass="66588">MSQTPIGGSPKHGGDSSRHSRSSKSDGHSVGSRGSSREGSKGRSSSNSSTPPPSIHPNQLEDKEELRLRELEEARARAAQMEKTMRWWSDCTANWREKWGKVRAERNKAREEVRQLRMKLEVIAKESTALKREKQEVQAENERLRKALEREQARTCLQIESPVAEDNPDYLPEKDTNSPRQTVTDRDCQDIDFIGSVMQKSHLNNHVCSADSQPPDRHAHHRSTPHDSPTHQQVSGSENGPMSSNGKKLANGGQPTCSDGSSVHRSPSRKAREMPSPSGEVVNQRMIMLELRMEEASKTIQVERDEKELLSQQIDRLQKELSVLRSQHDEMRDAKQQVVKELNLMRAEHQQELIRVTSDLDDELNSRSTMDIRISDMRKELERLQAENAMEWGKRERLETEKLSLERDNKKLKAEIADLKEDLAKKNKQVAADLQMSLKTLEENILEKNKELGELKHSQGKLKKLLQEKTAELDHTLRRAEQHEGEVKKLRGRVDELKRELAKAEDEVDHQSNLVRKLQRNLEENQQSNENMAVQVEHLQARLRSMPTTTSTLAKKRAASFSFSSGNLTLQDTRDEVTSDIDI</sequence>
<dbReference type="KEGG" id="aplc:110981327"/>
<dbReference type="Proteomes" id="UP000694845">
    <property type="component" value="Unplaced"/>
</dbReference>
<feature type="coiled-coil region" evidence="3">
    <location>
        <begin position="286"/>
        <end position="542"/>
    </location>
</feature>
<feature type="coiled-coil region" evidence="3">
    <location>
        <begin position="106"/>
        <end position="154"/>
    </location>
</feature>
<dbReference type="Pfam" id="PF01576">
    <property type="entry name" value="Myosin_tail_1"/>
    <property type="match status" value="1"/>
</dbReference>
<dbReference type="InterPro" id="IPR002928">
    <property type="entry name" value="Myosin_tail"/>
</dbReference>
<dbReference type="AlphaFoldDB" id="A0A8B7YMM6"/>
<feature type="compositionally biased region" description="Basic and acidic residues" evidence="4">
    <location>
        <begin position="171"/>
        <end position="186"/>
    </location>
</feature>
<evidence type="ECO:0000313" key="7">
    <source>
        <dbReference type="RefSeq" id="XP_022094514.1"/>
    </source>
</evidence>
<protein>
    <recommendedName>
        <fullName evidence="2">Coiled-coil domain-containing protein 102A</fullName>
    </recommendedName>
</protein>
<feature type="compositionally biased region" description="Polar residues" evidence="4">
    <location>
        <begin position="253"/>
        <end position="265"/>
    </location>
</feature>
<evidence type="ECO:0000313" key="10">
    <source>
        <dbReference type="RefSeq" id="XP_022094517.1"/>
    </source>
</evidence>
<dbReference type="OrthoDB" id="5984396at2759"/>
<dbReference type="RefSeq" id="XP_022094517.1">
    <property type="nucleotide sequence ID" value="XM_022238825.1"/>
</dbReference>
<feature type="domain" description="Myosin tail" evidence="5">
    <location>
        <begin position="357"/>
        <end position="543"/>
    </location>
</feature>
<evidence type="ECO:0000313" key="8">
    <source>
        <dbReference type="RefSeq" id="XP_022094515.1"/>
    </source>
</evidence>
<evidence type="ECO:0000256" key="3">
    <source>
        <dbReference type="SAM" id="Coils"/>
    </source>
</evidence>
<dbReference type="Gene3D" id="1.10.287.1490">
    <property type="match status" value="1"/>
</dbReference>
<proteinExistence type="predicted"/>
<evidence type="ECO:0000256" key="4">
    <source>
        <dbReference type="SAM" id="MobiDB-lite"/>
    </source>
</evidence>
<reference evidence="7 8" key="1">
    <citation type="submission" date="2025-04" db="UniProtKB">
        <authorList>
            <consortium name="RefSeq"/>
        </authorList>
    </citation>
    <scope>IDENTIFICATION</scope>
</reference>
<dbReference type="RefSeq" id="XP_022094516.1">
    <property type="nucleotide sequence ID" value="XM_022238824.1"/>
</dbReference>
<evidence type="ECO:0000313" key="6">
    <source>
        <dbReference type="Proteomes" id="UP000694845"/>
    </source>
</evidence>
<dbReference type="RefSeq" id="XP_022094514.1">
    <property type="nucleotide sequence ID" value="XM_022238822.1"/>
</dbReference>
<keyword evidence="1 3" id="KW-0175">Coiled coil</keyword>
<feature type="region of interest" description="Disordered" evidence="4">
    <location>
        <begin position="157"/>
        <end position="186"/>
    </location>
</feature>
<dbReference type="RefSeq" id="XP_022094515.1">
    <property type="nucleotide sequence ID" value="XM_022238823.1"/>
</dbReference>
<dbReference type="CTD" id="92922"/>
<feature type="region of interest" description="Disordered" evidence="4">
    <location>
        <begin position="564"/>
        <end position="583"/>
    </location>
</feature>
<name>A0A8B7YMM6_ACAPL</name>
<feature type="compositionally biased region" description="Polar residues" evidence="4">
    <location>
        <begin position="230"/>
        <end position="246"/>
    </location>
</feature>
<dbReference type="GeneID" id="110981327"/>
<evidence type="ECO:0000259" key="5">
    <source>
        <dbReference type="Pfam" id="PF01576"/>
    </source>
</evidence>
<dbReference type="PANTHER" id="PTHR46292">
    <property type="entry name" value="COILED-COIL DOMAIN-CONTAINING PROTEIN 102A"/>
    <property type="match status" value="1"/>
</dbReference>
<evidence type="ECO:0000313" key="9">
    <source>
        <dbReference type="RefSeq" id="XP_022094516.1"/>
    </source>
</evidence>
<feature type="region of interest" description="Disordered" evidence="4">
    <location>
        <begin position="206"/>
        <end position="282"/>
    </location>
</feature>
<evidence type="ECO:0000256" key="1">
    <source>
        <dbReference type="ARBA" id="ARBA00023054"/>
    </source>
</evidence>
<dbReference type="PANTHER" id="PTHR46292:SF1">
    <property type="entry name" value="COILED-COIL DOMAIN-CONTAINING PROTEIN 102A"/>
    <property type="match status" value="1"/>
</dbReference>
<dbReference type="GO" id="GO:0016459">
    <property type="term" value="C:myosin complex"/>
    <property type="evidence" value="ECO:0007669"/>
    <property type="project" value="InterPro"/>
</dbReference>
<feature type="compositionally biased region" description="Basic and acidic residues" evidence="4">
    <location>
        <begin position="12"/>
        <end position="27"/>
    </location>
</feature>
<evidence type="ECO:0000256" key="2">
    <source>
        <dbReference type="ARBA" id="ARBA00040149"/>
    </source>
</evidence>
<feature type="region of interest" description="Disordered" evidence="4">
    <location>
        <begin position="1"/>
        <end position="65"/>
    </location>
</feature>